<accession>X1R0J0</accession>
<name>X1R0J0_9ZZZZ</name>
<reference evidence="1" key="1">
    <citation type="journal article" date="2014" name="Front. Microbiol.">
        <title>High frequency of phylogenetically diverse reductive dehalogenase-homologous genes in deep subseafloor sedimentary metagenomes.</title>
        <authorList>
            <person name="Kawai M."/>
            <person name="Futagami T."/>
            <person name="Toyoda A."/>
            <person name="Takaki Y."/>
            <person name="Nishi S."/>
            <person name="Hori S."/>
            <person name="Arai W."/>
            <person name="Tsubouchi T."/>
            <person name="Morono Y."/>
            <person name="Uchiyama I."/>
            <person name="Ito T."/>
            <person name="Fujiyama A."/>
            <person name="Inagaki F."/>
            <person name="Takami H."/>
        </authorList>
    </citation>
    <scope>NUCLEOTIDE SEQUENCE</scope>
    <source>
        <strain evidence="1">Expedition CK06-06</strain>
    </source>
</reference>
<dbReference type="EMBL" id="BARW01011531">
    <property type="protein sequence ID" value="GAI74038.1"/>
    <property type="molecule type" value="Genomic_DNA"/>
</dbReference>
<comment type="caution">
    <text evidence="1">The sequence shown here is derived from an EMBL/GenBank/DDBJ whole genome shotgun (WGS) entry which is preliminary data.</text>
</comment>
<organism evidence="1">
    <name type="scientific">marine sediment metagenome</name>
    <dbReference type="NCBI Taxonomy" id="412755"/>
    <lineage>
        <taxon>unclassified sequences</taxon>
        <taxon>metagenomes</taxon>
        <taxon>ecological metagenomes</taxon>
    </lineage>
</organism>
<feature type="non-terminal residue" evidence="1">
    <location>
        <position position="69"/>
    </location>
</feature>
<protein>
    <submittedName>
        <fullName evidence="1">Uncharacterized protein</fullName>
    </submittedName>
</protein>
<dbReference type="AlphaFoldDB" id="X1R0J0"/>
<proteinExistence type="predicted"/>
<evidence type="ECO:0000313" key="1">
    <source>
        <dbReference type="EMBL" id="GAI74038.1"/>
    </source>
</evidence>
<sequence>MIGNIVILDSGGNTLFEASVGGAQALADDPAVVSGFIVALRSFGATISGEEVSEISLGSLYFLVVAIAD</sequence>
<gene>
    <name evidence="1" type="ORF">S12H4_22193</name>
</gene>